<dbReference type="Gene3D" id="3.40.50.720">
    <property type="entry name" value="NAD(P)-binding Rossmann-like Domain"/>
    <property type="match status" value="1"/>
</dbReference>
<dbReference type="InterPro" id="IPR006114">
    <property type="entry name" value="6PGDH_C"/>
</dbReference>
<dbReference type="GO" id="GO:0004616">
    <property type="term" value="F:phosphogluconate dehydrogenase (decarboxylating) activity"/>
    <property type="evidence" value="ECO:0007669"/>
    <property type="project" value="UniProtKB-EC"/>
</dbReference>
<dbReference type="Gene3D" id="1.10.1040.10">
    <property type="entry name" value="N-(1-d-carboxylethyl)-l-norvaline Dehydrogenase, domain 2"/>
    <property type="match status" value="1"/>
</dbReference>
<dbReference type="SUPFAM" id="SSF51735">
    <property type="entry name" value="NAD(P)-binding Rossmann-fold domains"/>
    <property type="match status" value="1"/>
</dbReference>
<name>A0A1G6Q419_NIADE</name>
<dbReference type="UniPathway" id="UPA00115">
    <property type="reaction ID" value="UER00410"/>
</dbReference>
<dbReference type="InterPro" id="IPR036291">
    <property type="entry name" value="NAD(P)-bd_dom_sf"/>
</dbReference>
<sequence>MAARFGMIGLGTMGRNLVLNIADHGFEVCGYDRDEHQRKITEAAGKGKPVSTAASSAELVAKLETPRIIMLLVPAGKIVDAVIGELVPQLQKGDILIDGGNSHFIDTERRYQELQNSGIHFIGMGVSGGEDGARFGPSMMPGGNKESYELVKDILEAIAARAEGEPCVAYMGHTAAGHYVKMVHNGIEYAVMQMISEVYGLLKNEGMTNAQFAHLFEEWNQGELQSFLIEITAAIFKEKDPETGKDLIDLILDKAKQKGTGLWTSESSLELNVPLPTIDIAVSMRYLSALKDERTAFSKLYDHQNQKTGTNLEALKDICRDALHFSFMLAYAQGLELLQVASANYNYEIDIKTVVKVWRGGCIIRSVLLKDLFNAYEKEPALTNIIGSTQFSGVLKEKRKAIVQFLKTAMDAGVAASSISSILNYFDAYTTERLPANLIQAQRDLFGAHTYERIDKPGSFHTDWPYTPAEAK</sequence>
<organism evidence="17 18">
    <name type="scientific">Niabella drilacis (strain DSM 25811 / CCM 8410 / CCUG 62505 / LMG 26954 / E90)</name>
    <dbReference type="NCBI Taxonomy" id="1285928"/>
    <lineage>
        <taxon>Bacteria</taxon>
        <taxon>Pseudomonadati</taxon>
        <taxon>Bacteroidota</taxon>
        <taxon>Chitinophagia</taxon>
        <taxon>Chitinophagales</taxon>
        <taxon>Chitinophagaceae</taxon>
        <taxon>Niabella</taxon>
    </lineage>
</organism>
<evidence type="ECO:0000256" key="4">
    <source>
        <dbReference type="ARBA" id="ARBA00011738"/>
    </source>
</evidence>
<feature type="binding site" description="in other chain" evidence="14">
    <location>
        <begin position="127"/>
        <end position="129"/>
    </location>
    <ligand>
        <name>substrate</name>
        <note>ligand shared between dimeric partners</note>
    </ligand>
</feature>
<keyword evidence="7 12" id="KW-0521">NADP</keyword>
<dbReference type="EMBL" id="FMZO01000004">
    <property type="protein sequence ID" value="SDC87079.1"/>
    <property type="molecule type" value="Genomic_DNA"/>
</dbReference>
<protein>
    <recommendedName>
        <fullName evidence="6 12">6-phosphogluconate dehydrogenase, decarboxylating</fullName>
        <ecNumber evidence="5 12">1.1.1.44</ecNumber>
    </recommendedName>
</protein>
<dbReference type="InterPro" id="IPR006113">
    <property type="entry name" value="6PGDH_Gnd/GntZ"/>
</dbReference>
<dbReference type="FunFam" id="1.20.5.320:FF:000001">
    <property type="entry name" value="6-phosphogluconate dehydrogenase, decarboxylating"/>
    <property type="match status" value="1"/>
</dbReference>
<dbReference type="NCBIfam" id="TIGR00873">
    <property type="entry name" value="gnd"/>
    <property type="match status" value="1"/>
</dbReference>
<dbReference type="Pfam" id="PF03446">
    <property type="entry name" value="NAD_binding_2"/>
    <property type="match status" value="1"/>
</dbReference>
<accession>A0A1G6Q419</accession>
<comment type="similarity">
    <text evidence="3 12 15">Belongs to the 6-phosphogluconate dehydrogenase family.</text>
</comment>
<dbReference type="GO" id="GO:0006098">
    <property type="term" value="P:pentose-phosphate shunt"/>
    <property type="evidence" value="ECO:0007669"/>
    <property type="project" value="UniProtKB-UniPathway"/>
</dbReference>
<dbReference type="GO" id="GO:0050661">
    <property type="term" value="F:NADP binding"/>
    <property type="evidence" value="ECO:0007669"/>
    <property type="project" value="InterPro"/>
</dbReference>
<dbReference type="EC" id="1.1.1.44" evidence="5 12"/>
<reference evidence="18" key="1">
    <citation type="submission" date="2016-10" db="EMBL/GenBank/DDBJ databases">
        <authorList>
            <person name="Varghese N."/>
            <person name="Submissions S."/>
        </authorList>
    </citation>
    <scope>NUCLEOTIDE SEQUENCE [LARGE SCALE GENOMIC DNA]</scope>
    <source>
        <strain evidence="18">DSM 25811 / CCM 8410 / LMG 26954 / E90</strain>
    </source>
</reference>
<keyword evidence="9 15" id="KW-0311">Gluconate utilization</keyword>
<dbReference type="InterPro" id="IPR006115">
    <property type="entry name" value="6PGDH_NADP-bd"/>
</dbReference>
<feature type="binding site" description="in other chain" evidence="14">
    <location>
        <position position="258"/>
    </location>
    <ligand>
        <name>substrate</name>
        <note>ligand shared between dimeric partners</note>
    </ligand>
</feature>
<feature type="binding site" evidence="14">
    <location>
        <position position="443"/>
    </location>
    <ligand>
        <name>substrate</name>
        <note>ligand shared between dimeric partners</note>
    </ligand>
</feature>
<evidence type="ECO:0000256" key="3">
    <source>
        <dbReference type="ARBA" id="ARBA00008419"/>
    </source>
</evidence>
<evidence type="ECO:0000256" key="10">
    <source>
        <dbReference type="ARBA" id="ARBA00023126"/>
    </source>
</evidence>
<dbReference type="RefSeq" id="WP_090389882.1">
    <property type="nucleotide sequence ID" value="NZ_FMZO01000004.1"/>
</dbReference>
<feature type="binding site" description="in other chain" evidence="14">
    <location>
        <position position="189"/>
    </location>
    <ligand>
        <name>substrate</name>
        <note>ligand shared between dimeric partners</note>
    </ligand>
</feature>
<comment type="function">
    <text evidence="1 12">Catalyzes the oxidative decarboxylation of 6-phosphogluconate to ribulose 5-phosphate and CO(2), with concomitant reduction of NADP to NADPH.</text>
</comment>
<feature type="domain" description="6-phosphogluconate dehydrogenase C-terminal" evidence="16">
    <location>
        <begin position="177"/>
        <end position="465"/>
    </location>
</feature>
<feature type="binding site" description="in other chain" evidence="14">
    <location>
        <begin position="184"/>
        <end position="185"/>
    </location>
    <ligand>
        <name>substrate</name>
        <note>ligand shared between dimeric partners</note>
    </ligand>
</feature>
<dbReference type="PRINTS" id="PR00076">
    <property type="entry name" value="6PGDHDRGNASE"/>
</dbReference>
<dbReference type="InterPro" id="IPR006183">
    <property type="entry name" value="Pgluconate_DH"/>
</dbReference>
<dbReference type="Proteomes" id="UP000198757">
    <property type="component" value="Unassembled WGS sequence"/>
</dbReference>
<keyword evidence="18" id="KW-1185">Reference proteome</keyword>
<evidence type="ECO:0000256" key="8">
    <source>
        <dbReference type="ARBA" id="ARBA00023002"/>
    </source>
</evidence>
<dbReference type="AlphaFoldDB" id="A0A1G6Q419"/>
<evidence type="ECO:0000256" key="6">
    <source>
        <dbReference type="ARBA" id="ARBA00018193"/>
    </source>
</evidence>
<dbReference type="InterPro" id="IPR013328">
    <property type="entry name" value="6PGD_dom2"/>
</dbReference>
<evidence type="ECO:0000256" key="15">
    <source>
        <dbReference type="RuleBase" id="RU000485"/>
    </source>
</evidence>
<dbReference type="STRING" id="1285928.SAMN04487894_104270"/>
<evidence type="ECO:0000256" key="12">
    <source>
        <dbReference type="PIRNR" id="PIRNR000109"/>
    </source>
</evidence>
<evidence type="ECO:0000259" key="16">
    <source>
        <dbReference type="SMART" id="SM01350"/>
    </source>
</evidence>
<gene>
    <name evidence="17" type="ORF">SAMN04487894_104270</name>
</gene>
<dbReference type="OrthoDB" id="9804542at2"/>
<keyword evidence="8 12" id="KW-0560">Oxidoreductase</keyword>
<feature type="binding site" evidence="14">
    <location>
        <position position="449"/>
    </location>
    <ligand>
        <name>substrate</name>
        <note>ligand shared between dimeric partners</note>
    </ligand>
</feature>
<dbReference type="GO" id="GO:0019521">
    <property type="term" value="P:D-gluconate metabolic process"/>
    <property type="evidence" value="ECO:0007669"/>
    <property type="project" value="UniProtKB-KW"/>
</dbReference>
<evidence type="ECO:0000256" key="1">
    <source>
        <dbReference type="ARBA" id="ARBA00002526"/>
    </source>
</evidence>
<dbReference type="SMART" id="SM01350">
    <property type="entry name" value="6PGD"/>
    <property type="match status" value="1"/>
</dbReference>
<feature type="binding site" description="in other chain" evidence="14">
    <location>
        <position position="101"/>
    </location>
    <ligand>
        <name>substrate</name>
        <note>ligand shared between dimeric partners</note>
    </ligand>
</feature>
<evidence type="ECO:0000256" key="9">
    <source>
        <dbReference type="ARBA" id="ARBA00023064"/>
    </source>
</evidence>
<dbReference type="PANTHER" id="PTHR11811">
    <property type="entry name" value="6-PHOSPHOGLUCONATE DEHYDROGENASE"/>
    <property type="match status" value="1"/>
</dbReference>
<comment type="subunit">
    <text evidence="4 12">Homodimer.</text>
</comment>
<dbReference type="NCBIfam" id="NF006765">
    <property type="entry name" value="PRK09287.1"/>
    <property type="match status" value="1"/>
</dbReference>
<dbReference type="Pfam" id="PF00393">
    <property type="entry name" value="6PGD"/>
    <property type="match status" value="1"/>
</dbReference>
<dbReference type="FunFam" id="3.40.50.720:FF:000007">
    <property type="entry name" value="6-phosphogluconate dehydrogenase, decarboxylating"/>
    <property type="match status" value="1"/>
</dbReference>
<evidence type="ECO:0000256" key="7">
    <source>
        <dbReference type="ARBA" id="ARBA00022857"/>
    </source>
</evidence>
<evidence type="ECO:0000256" key="2">
    <source>
        <dbReference type="ARBA" id="ARBA00004874"/>
    </source>
</evidence>
<dbReference type="PIRSF" id="PIRSF000109">
    <property type="entry name" value="6PGD"/>
    <property type="match status" value="1"/>
</dbReference>
<evidence type="ECO:0000313" key="18">
    <source>
        <dbReference type="Proteomes" id="UP000198757"/>
    </source>
</evidence>
<comment type="pathway">
    <text evidence="2 12 15">Carbohydrate degradation; pentose phosphate pathway; D-ribulose 5-phosphate from D-glucose 6-phosphate (oxidative stage): step 3/3.</text>
</comment>
<evidence type="ECO:0000256" key="5">
    <source>
        <dbReference type="ARBA" id="ARBA00013011"/>
    </source>
</evidence>
<feature type="binding site" description="in other chain" evidence="14">
    <location>
        <position position="285"/>
    </location>
    <ligand>
        <name>substrate</name>
        <note>ligand shared between dimeric partners</note>
    </ligand>
</feature>
<dbReference type="InterPro" id="IPR008927">
    <property type="entry name" value="6-PGluconate_DH-like_C_sf"/>
</dbReference>
<dbReference type="FunFam" id="1.10.1040.10:FF:000032">
    <property type="entry name" value="6-phosphogluconate dehydrogenase, decarboxylating"/>
    <property type="match status" value="1"/>
</dbReference>
<evidence type="ECO:0000256" key="14">
    <source>
        <dbReference type="PIRSR" id="PIRSR000109-2"/>
    </source>
</evidence>
<evidence type="ECO:0000256" key="13">
    <source>
        <dbReference type="PIRSR" id="PIRSR000109-1"/>
    </source>
</evidence>
<keyword evidence="10 12" id="KW-0570">Pentose shunt</keyword>
<feature type="active site" description="Proton donor" evidence="13">
    <location>
        <position position="188"/>
    </location>
</feature>
<dbReference type="Gene3D" id="1.20.5.320">
    <property type="entry name" value="6-Phosphogluconate Dehydrogenase, domain 3"/>
    <property type="match status" value="1"/>
</dbReference>
<feature type="active site" description="Proton acceptor" evidence="13">
    <location>
        <position position="181"/>
    </location>
</feature>
<comment type="catalytic activity">
    <reaction evidence="11 12 15">
        <text>6-phospho-D-gluconate + NADP(+) = D-ribulose 5-phosphate + CO2 + NADPH</text>
        <dbReference type="Rhea" id="RHEA:10116"/>
        <dbReference type="ChEBI" id="CHEBI:16526"/>
        <dbReference type="ChEBI" id="CHEBI:57783"/>
        <dbReference type="ChEBI" id="CHEBI:58121"/>
        <dbReference type="ChEBI" id="CHEBI:58349"/>
        <dbReference type="ChEBI" id="CHEBI:58759"/>
        <dbReference type="EC" id="1.1.1.44"/>
    </reaction>
</comment>
<dbReference type="SUPFAM" id="SSF48179">
    <property type="entry name" value="6-phosphogluconate dehydrogenase C-terminal domain-like"/>
    <property type="match status" value="1"/>
</dbReference>
<evidence type="ECO:0000313" key="17">
    <source>
        <dbReference type="EMBL" id="SDC87079.1"/>
    </source>
</evidence>
<evidence type="ECO:0000256" key="11">
    <source>
        <dbReference type="ARBA" id="ARBA00048640"/>
    </source>
</evidence>
<proteinExistence type="inferred from homology"/>